<evidence type="ECO:0000259" key="2">
    <source>
        <dbReference type="PROSITE" id="PS50965"/>
    </source>
</evidence>
<protein>
    <submittedName>
        <fullName evidence="3">DNA-binding protein</fullName>
    </submittedName>
</protein>
<accession>A0A2M8M350</accession>
<dbReference type="RefSeq" id="WP_100190253.1">
    <property type="nucleotide sequence ID" value="NZ_PGGD01000002.1"/>
</dbReference>
<dbReference type="Gene3D" id="3.30.65.10">
    <property type="entry name" value="Bacterial Topoisomerase I, domain 1"/>
    <property type="match status" value="1"/>
</dbReference>
<dbReference type="Pfam" id="PF01396">
    <property type="entry name" value="Zn_ribbon_Top1"/>
    <property type="match status" value="1"/>
</dbReference>
<name>A0A2M8M350_PREIN</name>
<dbReference type="Pfam" id="PF08378">
    <property type="entry name" value="NERD"/>
    <property type="match status" value="1"/>
</dbReference>
<gene>
    <name evidence="3" type="ORF">CUB97_09500</name>
</gene>
<dbReference type="GO" id="GO:0003677">
    <property type="term" value="F:DNA binding"/>
    <property type="evidence" value="ECO:0007669"/>
    <property type="project" value="UniProtKB-KW"/>
</dbReference>
<dbReference type="PROSITE" id="PS50965">
    <property type="entry name" value="NERD"/>
    <property type="match status" value="1"/>
</dbReference>
<proteinExistence type="predicted"/>
<comment type="caution">
    <text evidence="3">The sequence shown here is derived from an EMBL/GenBank/DDBJ whole genome shotgun (WGS) entry which is preliminary data.</text>
</comment>
<dbReference type="AlphaFoldDB" id="A0A2M8M350"/>
<dbReference type="EMBL" id="PGGD01000002">
    <property type="protein sequence ID" value="PJE98630.1"/>
    <property type="molecule type" value="Genomic_DNA"/>
</dbReference>
<evidence type="ECO:0000256" key="1">
    <source>
        <dbReference type="SAM" id="Phobius"/>
    </source>
</evidence>
<dbReference type="InterPro" id="IPR013498">
    <property type="entry name" value="Topo_IA_Znf"/>
</dbReference>
<keyword evidence="1" id="KW-0472">Membrane</keyword>
<dbReference type="Proteomes" id="UP000228641">
    <property type="component" value="Unassembled WGS sequence"/>
</dbReference>
<reference evidence="3 4" key="1">
    <citation type="submission" date="2017-11" db="EMBL/GenBank/DDBJ databases">
        <title>Genome sequencing of Prevotella intermedia KCOM 1779.</title>
        <authorList>
            <person name="Kook J.-K."/>
            <person name="Park S.-N."/>
            <person name="Lim Y.K."/>
        </authorList>
    </citation>
    <scope>NUCLEOTIDE SEQUENCE [LARGE SCALE GENOMIC DNA]</scope>
    <source>
        <strain evidence="3 4">KCOM 1779</strain>
    </source>
</reference>
<feature type="transmembrane region" description="Helical" evidence="1">
    <location>
        <begin position="6"/>
        <end position="26"/>
    </location>
</feature>
<dbReference type="GO" id="GO:0003916">
    <property type="term" value="F:DNA topoisomerase activity"/>
    <property type="evidence" value="ECO:0007669"/>
    <property type="project" value="InterPro"/>
</dbReference>
<keyword evidence="3" id="KW-0238">DNA-binding</keyword>
<feature type="domain" description="NERD" evidence="2">
    <location>
        <begin position="32"/>
        <end position="147"/>
    </location>
</feature>
<dbReference type="GO" id="GO:0005694">
    <property type="term" value="C:chromosome"/>
    <property type="evidence" value="ECO:0007669"/>
    <property type="project" value="InterPro"/>
</dbReference>
<keyword evidence="1" id="KW-1133">Transmembrane helix</keyword>
<sequence>MNIQTITFFAIAFVTFIGFIIFRLRINFTKIQGKRGEKSVSKTLMQLPDEYIIFNNVYIQENGRYSQIDHIVLSPYGIFVIETKKYNGWIYGGEKAPYWTQNIYGTKYEFYNPLRQNYGHVKQLQSLFGYPVQFFIPIVVFVGNATIKGNYHKHIVIYKEELLSTIRQYKNVIFRNDILKEAVNKLSYSSFKTSETASEHIKQVKNEIKERNTTIQQGICPRCRGVLVYRESKYGRFYGCSNYPKCRYTLNES</sequence>
<dbReference type="InterPro" id="IPR011528">
    <property type="entry name" value="NERD"/>
</dbReference>
<organism evidence="3 4">
    <name type="scientific">Prevotella intermedia</name>
    <dbReference type="NCBI Taxonomy" id="28131"/>
    <lineage>
        <taxon>Bacteria</taxon>
        <taxon>Pseudomonadati</taxon>
        <taxon>Bacteroidota</taxon>
        <taxon>Bacteroidia</taxon>
        <taxon>Bacteroidales</taxon>
        <taxon>Prevotellaceae</taxon>
        <taxon>Prevotella</taxon>
    </lineage>
</organism>
<evidence type="ECO:0000313" key="3">
    <source>
        <dbReference type="EMBL" id="PJE98630.1"/>
    </source>
</evidence>
<keyword evidence="1" id="KW-0812">Transmembrane</keyword>
<dbReference type="GO" id="GO:0006265">
    <property type="term" value="P:DNA topological change"/>
    <property type="evidence" value="ECO:0007669"/>
    <property type="project" value="InterPro"/>
</dbReference>
<dbReference type="SUPFAM" id="SSF57783">
    <property type="entry name" value="Zinc beta-ribbon"/>
    <property type="match status" value="1"/>
</dbReference>
<evidence type="ECO:0000313" key="4">
    <source>
        <dbReference type="Proteomes" id="UP000228641"/>
    </source>
</evidence>